<evidence type="ECO:0000259" key="10">
    <source>
        <dbReference type="Pfam" id="PF01618"/>
    </source>
</evidence>
<comment type="caution">
    <text evidence="11">The sequence shown here is derived from an EMBL/GenBank/DDBJ whole genome shotgun (WGS) entry which is preliminary data.</text>
</comment>
<evidence type="ECO:0000313" key="11">
    <source>
        <dbReference type="EMBL" id="MCK6261672.1"/>
    </source>
</evidence>
<feature type="transmembrane region" description="Helical" evidence="8">
    <location>
        <begin position="367"/>
        <end position="385"/>
    </location>
</feature>
<keyword evidence="5 8" id="KW-0472">Membrane</keyword>
<keyword evidence="12" id="KW-1185">Reference proteome</keyword>
<dbReference type="InterPro" id="IPR017270">
    <property type="entry name" value="MotA/TolQ/ExbB-rel"/>
</dbReference>
<organism evidence="11 12">
    <name type="scientific">Vibrio amylolyticus</name>
    <dbReference type="NCBI Taxonomy" id="2847292"/>
    <lineage>
        <taxon>Bacteria</taxon>
        <taxon>Pseudomonadati</taxon>
        <taxon>Pseudomonadota</taxon>
        <taxon>Gammaproteobacteria</taxon>
        <taxon>Vibrionales</taxon>
        <taxon>Vibrionaceae</taxon>
        <taxon>Vibrio</taxon>
    </lineage>
</organism>
<keyword evidence="4 8" id="KW-1133">Transmembrane helix</keyword>
<feature type="transmembrane region" description="Helical" evidence="8">
    <location>
        <begin position="284"/>
        <end position="306"/>
    </location>
</feature>
<dbReference type="RefSeq" id="WP_248006802.1">
    <property type="nucleotide sequence ID" value="NZ_JAJHVV010000001.1"/>
</dbReference>
<evidence type="ECO:0000256" key="3">
    <source>
        <dbReference type="ARBA" id="ARBA00022692"/>
    </source>
</evidence>
<evidence type="ECO:0000256" key="8">
    <source>
        <dbReference type="SAM" id="Phobius"/>
    </source>
</evidence>
<comment type="similarity">
    <text evidence="6">Belongs to the exbB/tolQ family.</text>
</comment>
<dbReference type="PANTHER" id="PTHR30625:SF11">
    <property type="entry name" value="MOTA_TOLQ_EXBB PROTON CHANNEL DOMAIN-CONTAINING PROTEIN"/>
    <property type="match status" value="1"/>
</dbReference>
<evidence type="ECO:0000256" key="6">
    <source>
        <dbReference type="RuleBase" id="RU004057"/>
    </source>
</evidence>
<dbReference type="PANTHER" id="PTHR30625">
    <property type="entry name" value="PROTEIN TOLQ"/>
    <property type="match status" value="1"/>
</dbReference>
<evidence type="ECO:0000313" key="12">
    <source>
        <dbReference type="Proteomes" id="UP001139559"/>
    </source>
</evidence>
<protein>
    <submittedName>
        <fullName evidence="11">MotA/TolQ/ExbB proton channel family protein</fullName>
    </submittedName>
</protein>
<keyword evidence="7" id="KW-0175">Coiled coil</keyword>
<keyword evidence="6" id="KW-0653">Protein transport</keyword>
<evidence type="ECO:0000256" key="7">
    <source>
        <dbReference type="SAM" id="Coils"/>
    </source>
</evidence>
<feature type="signal peptide" evidence="9">
    <location>
        <begin position="1"/>
        <end position="25"/>
    </location>
</feature>
<keyword evidence="2" id="KW-1003">Cell membrane</keyword>
<keyword evidence="6" id="KW-0813">Transport</keyword>
<dbReference type="Pfam" id="PF01618">
    <property type="entry name" value="MotA_ExbB"/>
    <property type="match status" value="1"/>
</dbReference>
<dbReference type="PIRSF" id="PIRSF037714">
    <property type="entry name" value="TolR"/>
    <property type="match status" value="1"/>
</dbReference>
<reference evidence="11" key="1">
    <citation type="submission" date="2021-11" db="EMBL/GenBank/DDBJ databases">
        <title>Vibrio ZSDE26 sp. nov. and Vibrio ZSDZ34 sp. nov., isolated from coastal seawater in Qingdao.</title>
        <authorList>
            <person name="Zhang P."/>
        </authorList>
    </citation>
    <scope>NUCLEOTIDE SEQUENCE</scope>
    <source>
        <strain evidence="11">ZSDE26</strain>
    </source>
</reference>
<dbReference type="EMBL" id="JAJHVV010000001">
    <property type="protein sequence ID" value="MCK6261672.1"/>
    <property type="molecule type" value="Genomic_DNA"/>
</dbReference>
<gene>
    <name evidence="11" type="ORF">KP803_00125</name>
</gene>
<dbReference type="GO" id="GO:0005886">
    <property type="term" value="C:plasma membrane"/>
    <property type="evidence" value="ECO:0007669"/>
    <property type="project" value="UniProtKB-SubCell"/>
</dbReference>
<evidence type="ECO:0000256" key="5">
    <source>
        <dbReference type="ARBA" id="ARBA00023136"/>
    </source>
</evidence>
<evidence type="ECO:0000256" key="9">
    <source>
        <dbReference type="SAM" id="SignalP"/>
    </source>
</evidence>
<dbReference type="GO" id="GO:0017038">
    <property type="term" value="P:protein import"/>
    <property type="evidence" value="ECO:0007669"/>
    <property type="project" value="TreeGrafter"/>
</dbReference>
<feature type="domain" description="MotA/TolQ/ExbB proton channel" evidence="10">
    <location>
        <begin position="327"/>
        <end position="442"/>
    </location>
</feature>
<name>A0A9X1XET1_9VIBR</name>
<dbReference type="AlphaFoldDB" id="A0A9X1XET1"/>
<dbReference type="InterPro" id="IPR002898">
    <property type="entry name" value="MotA_ExbB_proton_chnl"/>
</dbReference>
<evidence type="ECO:0000256" key="4">
    <source>
        <dbReference type="ARBA" id="ARBA00022989"/>
    </source>
</evidence>
<feature type="chain" id="PRO_5040936518" evidence="9">
    <location>
        <begin position="26"/>
        <end position="478"/>
    </location>
</feature>
<accession>A0A9X1XET1</accession>
<sequence length="478" mass="52265">MKALALTTLMLAGVLGSVYIEPTYAAQEPVQNSLTKKAQADNAKQKKENAQRQLTFIETEDKLKKRKAELEAKRNFVQNQTDELAKTFSSNEDKLARLEENLRLETGSLGELFGVVRQVAKELEPQVEESVTAIDANAHSAYVDSIIKARTLPSMDELTGLWRSLNEQIKASAQLSPVDVSIVNSDGKATSQSAFRIGSFALVGDLGYLKWNSARDQAVYYANQPSQVPDITTLTLYSQDDEQQSTDNAKSWQVDPSRGVILSQRELEPTLKDRLEAAGVVGKVILGLLAIGLFIALYRGITLSVAQVKIRKQLKKPQQIGNNPLGRILSVYNKENTRTVEALELRLLEAVVDEQTHLEKGLSMLKLFAALAPMLGLLGTVTGMIETFQVITHFGNGDPKVMAGGISMALMTTVLGLVAAMPLLLAHNLLSTQAENIRNILEKQGIGLVAQQAERDDTIDVFSKQPVAQDNVLTESPA</sequence>
<dbReference type="Proteomes" id="UP001139559">
    <property type="component" value="Unassembled WGS sequence"/>
</dbReference>
<comment type="subcellular location">
    <subcellularLocation>
        <location evidence="1">Cell membrane</location>
        <topology evidence="1">Multi-pass membrane protein</topology>
    </subcellularLocation>
    <subcellularLocation>
        <location evidence="6">Membrane</location>
        <topology evidence="6">Multi-pass membrane protein</topology>
    </subcellularLocation>
</comment>
<evidence type="ECO:0000256" key="1">
    <source>
        <dbReference type="ARBA" id="ARBA00004651"/>
    </source>
</evidence>
<keyword evidence="9" id="KW-0732">Signal</keyword>
<dbReference type="InterPro" id="IPR050790">
    <property type="entry name" value="ExbB/TolQ_transport"/>
</dbReference>
<proteinExistence type="inferred from homology"/>
<evidence type="ECO:0000256" key="2">
    <source>
        <dbReference type="ARBA" id="ARBA00022475"/>
    </source>
</evidence>
<feature type="transmembrane region" description="Helical" evidence="8">
    <location>
        <begin position="405"/>
        <end position="430"/>
    </location>
</feature>
<feature type="coiled-coil region" evidence="7">
    <location>
        <begin position="33"/>
        <end position="87"/>
    </location>
</feature>
<keyword evidence="3 8" id="KW-0812">Transmembrane</keyword>